<comment type="similarity">
    <text evidence="12">In the C-terminal section; belongs to the eukaryotic GTase family.</text>
</comment>
<dbReference type="InterPro" id="IPR016130">
    <property type="entry name" value="Tyr_Pase_AS"/>
</dbReference>
<keyword evidence="4 12" id="KW-0548">Nucleotidyltransferase</keyword>
<feature type="binding site" evidence="15">
    <location>
        <position position="356"/>
    </location>
    <ligand>
        <name>GTP</name>
        <dbReference type="ChEBI" id="CHEBI:37565"/>
    </ligand>
</feature>
<keyword evidence="19" id="KW-1185">Reference proteome</keyword>
<evidence type="ECO:0000313" key="19">
    <source>
        <dbReference type="Proteomes" id="UP000887540"/>
    </source>
</evidence>
<keyword evidence="9 12" id="KW-0342">GTP-binding</keyword>
<dbReference type="Proteomes" id="UP000887540">
    <property type="component" value="Unplaced"/>
</dbReference>
<dbReference type="GO" id="GO:0004721">
    <property type="term" value="F:phosphoprotein phosphatase activity"/>
    <property type="evidence" value="ECO:0007669"/>
    <property type="project" value="UniProtKB-UniRule"/>
</dbReference>
<name>A0A914BXE9_9BILA</name>
<dbReference type="GO" id="GO:0005524">
    <property type="term" value="F:ATP binding"/>
    <property type="evidence" value="ECO:0007669"/>
    <property type="project" value="InterPro"/>
</dbReference>
<dbReference type="InterPro" id="IPR029021">
    <property type="entry name" value="Prot-tyrosine_phosphatase-like"/>
</dbReference>
<dbReference type="PROSITE" id="PS00383">
    <property type="entry name" value="TYR_PHOSPHATASE_1"/>
    <property type="match status" value="1"/>
</dbReference>
<dbReference type="Pfam" id="PF03919">
    <property type="entry name" value="mRNA_cap_C"/>
    <property type="match status" value="1"/>
</dbReference>
<dbReference type="Pfam" id="PF01331">
    <property type="entry name" value="mRNA_cap_enzyme"/>
    <property type="match status" value="1"/>
</dbReference>
<keyword evidence="8 12" id="KW-0506">mRNA capping</keyword>
<keyword evidence="6 12" id="KW-0378">Hydrolase</keyword>
<reference evidence="20" key="1">
    <citation type="submission" date="2022-11" db="UniProtKB">
        <authorList>
            <consortium name="WormBaseParasite"/>
        </authorList>
    </citation>
    <scope>IDENTIFICATION</scope>
</reference>
<dbReference type="InterPro" id="IPR020422">
    <property type="entry name" value="TYR_PHOSPHATASE_DUAL_dom"/>
</dbReference>
<evidence type="ECO:0000256" key="3">
    <source>
        <dbReference type="ARBA" id="ARBA00022679"/>
    </source>
</evidence>
<feature type="active site" description="Phosphocysteine intermediate" evidence="13">
    <location>
        <position position="160"/>
    </location>
</feature>
<evidence type="ECO:0000256" key="14">
    <source>
        <dbReference type="PIRSR" id="PIRSR036958-2"/>
    </source>
</evidence>
<dbReference type="GO" id="GO:0140818">
    <property type="term" value="F:mRNA 5'-triphosphate monophosphatase activity"/>
    <property type="evidence" value="ECO:0007669"/>
    <property type="project" value="UniProtKB-EC"/>
</dbReference>
<dbReference type="InterPro" id="IPR013846">
    <property type="entry name" value="mRNA_cap_enzyme_C"/>
</dbReference>
<dbReference type="SUPFAM" id="SSF50249">
    <property type="entry name" value="Nucleic acid-binding proteins"/>
    <property type="match status" value="1"/>
</dbReference>
<comment type="catalytic activity">
    <reaction evidence="12">
        <text>a 5'-end triphospho-ribonucleoside in mRNA + H2O = a 5'-end diphospho-ribonucleoside in mRNA + phosphate + H(+)</text>
        <dbReference type="Rhea" id="RHEA:67004"/>
        <dbReference type="Rhea" id="RHEA-COMP:17164"/>
        <dbReference type="Rhea" id="RHEA-COMP:17165"/>
        <dbReference type="ChEBI" id="CHEBI:15377"/>
        <dbReference type="ChEBI" id="CHEBI:15378"/>
        <dbReference type="ChEBI" id="CHEBI:43474"/>
        <dbReference type="ChEBI" id="CHEBI:167616"/>
        <dbReference type="ChEBI" id="CHEBI:167618"/>
        <dbReference type="EC" id="3.6.1.74"/>
    </reaction>
</comment>
<feature type="binding site" evidence="15">
    <location>
        <begin position="383"/>
        <end position="385"/>
    </location>
    <ligand>
        <name>GTP</name>
        <dbReference type="ChEBI" id="CHEBI:37565"/>
    </ligand>
</feature>
<dbReference type="InterPro" id="IPR051029">
    <property type="entry name" value="mRNA_Capping_Enz/RNA_Phosphat"/>
</dbReference>
<dbReference type="WBParaSite" id="ACRNAN_Path_1223.g4757.t1">
    <property type="protein sequence ID" value="ACRNAN_Path_1223.g4757.t1"/>
    <property type="gene ID" value="ACRNAN_Path_1223.g4757"/>
</dbReference>
<evidence type="ECO:0000256" key="1">
    <source>
        <dbReference type="ARBA" id="ARBA00004123"/>
    </source>
</evidence>
<evidence type="ECO:0000259" key="18">
    <source>
        <dbReference type="PROSITE" id="PS50056"/>
    </source>
</evidence>
<dbReference type="Pfam" id="PF00782">
    <property type="entry name" value="DSPc"/>
    <property type="match status" value="1"/>
</dbReference>
<dbReference type="GO" id="GO:0005634">
    <property type="term" value="C:nucleus"/>
    <property type="evidence" value="ECO:0007669"/>
    <property type="project" value="UniProtKB-SubCell"/>
</dbReference>
<comment type="catalytic activity">
    <reaction evidence="11">
        <text>a 5'-end diphospho-ribonucleoside in mRNA + GTP + H(+) = a 5'-end (5'-triphosphoguanosine)-ribonucleoside in mRNA + diphosphate</text>
        <dbReference type="Rhea" id="RHEA:67012"/>
        <dbReference type="Rhea" id="RHEA-COMP:17165"/>
        <dbReference type="Rhea" id="RHEA-COMP:17166"/>
        <dbReference type="ChEBI" id="CHEBI:15378"/>
        <dbReference type="ChEBI" id="CHEBI:33019"/>
        <dbReference type="ChEBI" id="CHEBI:37565"/>
        <dbReference type="ChEBI" id="CHEBI:167616"/>
        <dbReference type="ChEBI" id="CHEBI:167617"/>
        <dbReference type="EC" id="2.7.7.50"/>
    </reaction>
    <physiologicalReaction direction="left-to-right" evidence="11">
        <dbReference type="Rhea" id="RHEA:67013"/>
    </physiologicalReaction>
</comment>
<feature type="binding site" evidence="15">
    <location>
        <begin position="503"/>
        <end position="505"/>
    </location>
    <ligand>
        <name>GTP</name>
        <dbReference type="ChEBI" id="CHEBI:37565"/>
    </ligand>
</feature>
<keyword evidence="2 12" id="KW-0507">mRNA processing</keyword>
<dbReference type="PANTHER" id="PTHR10367">
    <property type="entry name" value="MRNA-CAPPING ENZYME"/>
    <property type="match status" value="1"/>
</dbReference>
<dbReference type="EC" id="3.6.1.74" evidence="12"/>
<dbReference type="SUPFAM" id="SSF52799">
    <property type="entry name" value="(Phosphotyrosine protein) phosphatases II"/>
    <property type="match status" value="1"/>
</dbReference>
<evidence type="ECO:0000256" key="4">
    <source>
        <dbReference type="ARBA" id="ARBA00022695"/>
    </source>
</evidence>
<dbReference type="PANTHER" id="PTHR10367:SF17">
    <property type="entry name" value="MRNA-CAPPING ENZYME"/>
    <property type="match status" value="1"/>
</dbReference>
<evidence type="ECO:0000259" key="17">
    <source>
        <dbReference type="PROSITE" id="PS50054"/>
    </source>
</evidence>
<dbReference type="AlphaFoldDB" id="A0A914BXE9"/>
<comment type="function">
    <text evidence="12">Bifunctional mRNA-capping enzyme exhibiting RNA 5'-triphosphate monophosphatase activity in the N-terminal part and mRNA guanylyltransferase activity in the C-terminal part. Catalyzes the first two steps of cap formation: by removing the gamma-phosphate from the 5'-triphosphate end of nascent mRNA to yield a diphosphate end, and by transferring the GMP moiety of GTP to the 5'-diphosphate terminus of RNA via a covalent enzyme-GMP reaction intermediate.</text>
</comment>
<comment type="subcellular location">
    <subcellularLocation>
        <location evidence="1 12">Nucleus</location>
    </subcellularLocation>
</comment>
<dbReference type="GO" id="GO:0004484">
    <property type="term" value="F:mRNA guanylyltransferase activity"/>
    <property type="evidence" value="ECO:0007669"/>
    <property type="project" value="UniProtKB-UniRule"/>
</dbReference>
<feature type="compositionally biased region" description="Polar residues" evidence="16">
    <location>
        <begin position="253"/>
        <end position="270"/>
    </location>
</feature>
<evidence type="ECO:0000256" key="7">
    <source>
        <dbReference type="ARBA" id="ARBA00022912"/>
    </source>
</evidence>
<feature type="domain" description="Tyrosine-protein phosphatase" evidence="17">
    <location>
        <begin position="66"/>
        <end position="220"/>
    </location>
</feature>
<accession>A0A914BXE9</accession>
<dbReference type="CDD" id="cd07895">
    <property type="entry name" value="Adenylation_mRNA_capping"/>
    <property type="match status" value="1"/>
</dbReference>
<evidence type="ECO:0000313" key="20">
    <source>
        <dbReference type="WBParaSite" id="ACRNAN_Path_1223.g4757.t1"/>
    </source>
</evidence>
<dbReference type="InterPro" id="IPR012340">
    <property type="entry name" value="NA-bd_OB-fold"/>
</dbReference>
<dbReference type="Gene3D" id="3.90.190.10">
    <property type="entry name" value="Protein tyrosine phosphatase superfamily"/>
    <property type="match status" value="1"/>
</dbReference>
<evidence type="ECO:0000256" key="13">
    <source>
        <dbReference type="PIRSR" id="PIRSR036958-1"/>
    </source>
</evidence>
<feature type="binding site" evidence="15">
    <location>
        <position position="340"/>
    </location>
    <ligand>
        <name>GTP</name>
        <dbReference type="ChEBI" id="CHEBI:37565"/>
    </ligand>
</feature>
<dbReference type="FunFam" id="2.40.50.140:FF:000291">
    <property type="entry name" value="mRNA-capping enzyme"/>
    <property type="match status" value="1"/>
</dbReference>
<feature type="domain" description="Tyrosine specific protein phosphatases" evidence="18">
    <location>
        <begin position="138"/>
        <end position="205"/>
    </location>
</feature>
<evidence type="ECO:0000256" key="9">
    <source>
        <dbReference type="ARBA" id="ARBA00023134"/>
    </source>
</evidence>
<keyword evidence="3 12" id="KW-0808">Transferase</keyword>
<keyword evidence="5 12" id="KW-0547">Nucleotide-binding</keyword>
<organism evidence="19 20">
    <name type="scientific">Acrobeloides nanus</name>
    <dbReference type="NCBI Taxonomy" id="290746"/>
    <lineage>
        <taxon>Eukaryota</taxon>
        <taxon>Metazoa</taxon>
        <taxon>Ecdysozoa</taxon>
        <taxon>Nematoda</taxon>
        <taxon>Chromadorea</taxon>
        <taxon>Rhabditida</taxon>
        <taxon>Tylenchina</taxon>
        <taxon>Cephalobomorpha</taxon>
        <taxon>Cephaloboidea</taxon>
        <taxon>Cephalobidae</taxon>
        <taxon>Acrobeloides</taxon>
    </lineage>
</organism>
<dbReference type="PROSITE" id="PS50054">
    <property type="entry name" value="TYR_PHOSPHATASE_DUAL"/>
    <property type="match status" value="1"/>
</dbReference>
<dbReference type="SUPFAM" id="SSF56091">
    <property type="entry name" value="DNA ligase/mRNA capping enzyme, catalytic domain"/>
    <property type="match status" value="1"/>
</dbReference>
<feature type="binding site" evidence="15">
    <location>
        <begin position="573"/>
        <end position="578"/>
    </location>
    <ligand>
        <name>GTP</name>
        <dbReference type="ChEBI" id="CHEBI:37565"/>
    </ligand>
</feature>
<feature type="active site" description="N6-GMP-lysine intermediate" evidence="14">
    <location>
        <position position="335"/>
    </location>
</feature>
<dbReference type="PIRSF" id="PIRSF036958">
    <property type="entry name" value="mRNA_capping_HCE"/>
    <property type="match status" value="1"/>
</dbReference>
<evidence type="ECO:0000256" key="6">
    <source>
        <dbReference type="ARBA" id="ARBA00022801"/>
    </source>
</evidence>
<comment type="similarity">
    <text evidence="12">In the N-terminal section; belongs to the non-receptor class of the protein-tyrosine phosphatase family.</text>
</comment>
<dbReference type="InterPro" id="IPR000387">
    <property type="entry name" value="Tyr_Pase_dom"/>
</dbReference>
<dbReference type="InterPro" id="IPR000340">
    <property type="entry name" value="Dual-sp_phosphatase_cat-dom"/>
</dbReference>
<sequence length="621" mass="71793">MSYRGNFRKRKAQNNEGASEKQKPNGPTLEVAMRFGPPARWLHCPKMGRVVGRHFLPFKTPLCGLYDGTMEKKFQFHPVEVFNHDLAGTEKGAKVGLWLDLTNTSRYYPRDDVEKHNCTYKKLALAGHKQTPSEEEVQEFVRIVKAYFEKEPNGVVGIHCTHGFNRTGFLIVAYLCLEEDWALEAAVREFAMCRPYGIYKQDYLDDLKERYGDDEDLILETPGRPGWENGPEATTIRELDIPTTSAAAAIPQMPSSQNGTSTIAPTKSNEPQFMDGLVPGVKFVRDSKFLKSKIQGMCGFKNDHFPGSQPVSLVCSPEENTLKYLSEEEYMTSWKADGVRYLVLIEDKGKVYAFDRDNSCYLIPNVSFPHEKERRHVTNTLIDSEMIIEHVEIEGKEVKLYRLLIYDIIIYEGENVGKRNFRDRFHLINKCLITPRLKAESEGLLNKNKEPIRIRRKDFWELHVAYKLMEPKFTQNLKHEVDGLIFQPVNKPYTPGRFNQLLKWKPPDLCTIDFKLQIRRIERVGELPYYEGHLFVLGHTDPFASMRATKELQRYNGKIIECQYINGKWQFLRERTDKSTPNAYSTAVSVCRGIQYPVSKEILFNYIAKHGYRPKNQQTSQ</sequence>
<dbReference type="InterPro" id="IPR017074">
    <property type="entry name" value="mRNA_cap_enz_bifunc"/>
</dbReference>
<protein>
    <recommendedName>
        <fullName evidence="12">mRNA-capping enzyme</fullName>
    </recommendedName>
    <domain>
        <recommendedName>
            <fullName evidence="12">mRNA 5'-triphosphate monophosphatase</fullName>
            <ecNumber evidence="12">3.6.1.74</ecNumber>
        </recommendedName>
        <alternativeName>
            <fullName evidence="12">mRNA 5'-phosphatase</fullName>
        </alternativeName>
    </domain>
    <domain>
        <recommendedName>
            <fullName evidence="12">mRNA guanylyltransferase</fullName>
            <ecNumber evidence="12">2.7.7.50</ecNumber>
        </recommendedName>
        <alternativeName>
            <fullName evidence="12">GTP--RNA guanylyltransferase</fullName>
            <shortName evidence="12">GTase</shortName>
        </alternativeName>
    </domain>
</protein>
<evidence type="ECO:0000256" key="10">
    <source>
        <dbReference type="ARBA" id="ARBA00023242"/>
    </source>
</evidence>
<evidence type="ECO:0000256" key="15">
    <source>
        <dbReference type="PIRSR" id="PIRSR036958-3"/>
    </source>
</evidence>
<dbReference type="Gene3D" id="3.30.470.30">
    <property type="entry name" value="DNA ligase/mRNA capping enzyme"/>
    <property type="match status" value="1"/>
</dbReference>
<evidence type="ECO:0000256" key="11">
    <source>
        <dbReference type="ARBA" id="ARBA00044624"/>
    </source>
</evidence>
<keyword evidence="7" id="KW-0904">Protein phosphatase</keyword>
<dbReference type="Gene3D" id="2.40.50.140">
    <property type="entry name" value="Nucleic acid-binding proteins"/>
    <property type="match status" value="1"/>
</dbReference>
<dbReference type="PROSITE" id="PS50056">
    <property type="entry name" value="TYR_PHOSPHATASE_2"/>
    <property type="match status" value="1"/>
</dbReference>
<dbReference type="GO" id="GO:0006370">
    <property type="term" value="P:7-methylguanosine mRNA capping"/>
    <property type="evidence" value="ECO:0007669"/>
    <property type="project" value="UniProtKB-UniRule"/>
</dbReference>
<dbReference type="EC" id="2.7.7.50" evidence="12"/>
<evidence type="ECO:0000256" key="12">
    <source>
        <dbReference type="PIRNR" id="PIRNR036958"/>
    </source>
</evidence>
<feature type="compositionally biased region" description="Basic residues" evidence="16">
    <location>
        <begin position="1"/>
        <end position="12"/>
    </location>
</feature>
<dbReference type="GO" id="GO:0004651">
    <property type="term" value="F:polynucleotide 5'-phosphatase activity"/>
    <property type="evidence" value="ECO:0007669"/>
    <property type="project" value="UniProtKB-UniRule"/>
</dbReference>
<proteinExistence type="inferred from homology"/>
<keyword evidence="10 12" id="KW-0539">Nucleus</keyword>
<evidence type="ECO:0000256" key="16">
    <source>
        <dbReference type="SAM" id="MobiDB-lite"/>
    </source>
</evidence>
<dbReference type="GO" id="GO:0005525">
    <property type="term" value="F:GTP binding"/>
    <property type="evidence" value="ECO:0007669"/>
    <property type="project" value="UniProtKB-UniRule"/>
</dbReference>
<evidence type="ECO:0000256" key="5">
    <source>
        <dbReference type="ARBA" id="ARBA00022741"/>
    </source>
</evidence>
<evidence type="ECO:0000256" key="2">
    <source>
        <dbReference type="ARBA" id="ARBA00022664"/>
    </source>
</evidence>
<feature type="region of interest" description="Disordered" evidence="16">
    <location>
        <begin position="251"/>
        <end position="270"/>
    </location>
</feature>
<dbReference type="InterPro" id="IPR001339">
    <property type="entry name" value="mRNA_cap_enzyme_adenylation"/>
</dbReference>
<evidence type="ECO:0000256" key="8">
    <source>
        <dbReference type="ARBA" id="ARBA00023042"/>
    </source>
</evidence>
<feature type="region of interest" description="Disordered" evidence="16">
    <location>
        <begin position="1"/>
        <end position="28"/>
    </location>
</feature>